<dbReference type="Pfam" id="PF00053">
    <property type="entry name" value="EGF_laminin"/>
    <property type="match status" value="2"/>
</dbReference>
<dbReference type="PROSITE" id="PS01248">
    <property type="entry name" value="EGF_LAM_1"/>
    <property type="match status" value="1"/>
</dbReference>
<keyword evidence="6" id="KW-1185">Reference proteome</keyword>
<dbReference type="AlphaFoldDB" id="A0AAV8X633"/>
<evidence type="ECO:0000313" key="6">
    <source>
        <dbReference type="Proteomes" id="UP001162156"/>
    </source>
</evidence>
<dbReference type="PANTHER" id="PTHR10574">
    <property type="entry name" value="NETRIN/LAMININ-RELATED"/>
    <property type="match status" value="1"/>
</dbReference>
<comment type="caution">
    <text evidence="5">The sequence shown here is derived from an EMBL/GenBank/DDBJ whole genome shotgun (WGS) entry which is preliminary data.</text>
</comment>
<feature type="disulfide bond" evidence="3">
    <location>
        <begin position="50"/>
        <end position="59"/>
    </location>
</feature>
<feature type="disulfide bond" evidence="3">
    <location>
        <begin position="31"/>
        <end position="48"/>
    </location>
</feature>
<evidence type="ECO:0000256" key="3">
    <source>
        <dbReference type="PROSITE-ProRule" id="PRU00460"/>
    </source>
</evidence>
<dbReference type="SMART" id="SM00180">
    <property type="entry name" value="EGF_Lam"/>
    <property type="match status" value="1"/>
</dbReference>
<feature type="disulfide bond" evidence="3">
    <location>
        <begin position="29"/>
        <end position="41"/>
    </location>
</feature>
<keyword evidence="1 3" id="KW-1015">Disulfide bond</keyword>
<sequence length="184" mass="20879">MQMCKENIIGRPCDQCKAGYYLFPYCDSCECDVSGTTAEICDQVSAECFCKKHVVGPHCDFCREGSFNLQAANDEGCTECFCFGQTTRCTSSQLIKVSLIEMKDWEVVGINTIPKLNVTFLNLTVENVDENENIIGVDFSYFNVSESTAYFSAPADYLGKKTNIIWWLPKLHYLLCYWTTRFCS</sequence>
<keyword evidence="2 3" id="KW-0424">Laminin EGF-like domain</keyword>
<evidence type="ECO:0000313" key="5">
    <source>
        <dbReference type="EMBL" id="KAJ8933876.1"/>
    </source>
</evidence>
<protein>
    <recommendedName>
        <fullName evidence="4">Laminin EGF-like domain-containing protein</fullName>
    </recommendedName>
</protein>
<proteinExistence type="predicted"/>
<dbReference type="GO" id="GO:0009887">
    <property type="term" value="P:animal organ morphogenesis"/>
    <property type="evidence" value="ECO:0007669"/>
    <property type="project" value="TreeGrafter"/>
</dbReference>
<organism evidence="5 6">
    <name type="scientific">Rhamnusium bicolor</name>
    <dbReference type="NCBI Taxonomy" id="1586634"/>
    <lineage>
        <taxon>Eukaryota</taxon>
        <taxon>Metazoa</taxon>
        <taxon>Ecdysozoa</taxon>
        <taxon>Arthropoda</taxon>
        <taxon>Hexapoda</taxon>
        <taxon>Insecta</taxon>
        <taxon>Pterygota</taxon>
        <taxon>Neoptera</taxon>
        <taxon>Endopterygota</taxon>
        <taxon>Coleoptera</taxon>
        <taxon>Polyphaga</taxon>
        <taxon>Cucujiformia</taxon>
        <taxon>Chrysomeloidea</taxon>
        <taxon>Cerambycidae</taxon>
        <taxon>Lepturinae</taxon>
        <taxon>Rhagiini</taxon>
        <taxon>Rhamnusium</taxon>
    </lineage>
</organism>
<gene>
    <name evidence="5" type="ORF">NQ314_013729</name>
</gene>
<name>A0AAV8X633_9CUCU</name>
<accession>A0AAV8X633</accession>
<feature type="domain" description="Laminin EGF-like" evidence="4">
    <location>
        <begin position="29"/>
        <end position="79"/>
    </location>
</feature>
<dbReference type="SUPFAM" id="SSF57196">
    <property type="entry name" value="EGF/Laminin"/>
    <property type="match status" value="1"/>
</dbReference>
<evidence type="ECO:0000256" key="2">
    <source>
        <dbReference type="ARBA" id="ARBA00023292"/>
    </source>
</evidence>
<dbReference type="GO" id="GO:0048731">
    <property type="term" value="P:system development"/>
    <property type="evidence" value="ECO:0007669"/>
    <property type="project" value="UniProtKB-ARBA"/>
</dbReference>
<dbReference type="InterPro" id="IPR002049">
    <property type="entry name" value="LE_dom"/>
</dbReference>
<dbReference type="GO" id="GO:0009888">
    <property type="term" value="P:tissue development"/>
    <property type="evidence" value="ECO:0007669"/>
    <property type="project" value="TreeGrafter"/>
</dbReference>
<dbReference type="FunFam" id="2.10.25.10:FF:000407">
    <property type="entry name" value="Laminin subunit alpha-3"/>
    <property type="match status" value="1"/>
</dbReference>
<evidence type="ECO:0000259" key="4">
    <source>
        <dbReference type="PROSITE" id="PS50027"/>
    </source>
</evidence>
<dbReference type="PANTHER" id="PTHR10574:SF406">
    <property type="entry name" value="LAMININ SUBUNIT ALPHA 5"/>
    <property type="match status" value="1"/>
</dbReference>
<dbReference type="EMBL" id="JANEYF010003804">
    <property type="protein sequence ID" value="KAJ8933876.1"/>
    <property type="molecule type" value="Genomic_DNA"/>
</dbReference>
<dbReference type="InterPro" id="IPR050440">
    <property type="entry name" value="Laminin/Netrin_ECM"/>
</dbReference>
<comment type="caution">
    <text evidence="3">Lacks conserved residue(s) required for the propagation of feature annotation.</text>
</comment>
<dbReference type="PROSITE" id="PS50027">
    <property type="entry name" value="EGF_LAM_2"/>
    <property type="match status" value="1"/>
</dbReference>
<reference evidence="5" key="1">
    <citation type="journal article" date="2023" name="Insect Mol. Biol.">
        <title>Genome sequencing provides insights into the evolution of gene families encoding plant cell wall-degrading enzymes in longhorned beetles.</title>
        <authorList>
            <person name="Shin N.R."/>
            <person name="Okamura Y."/>
            <person name="Kirsch R."/>
            <person name="Pauchet Y."/>
        </authorList>
    </citation>
    <scope>NUCLEOTIDE SEQUENCE</scope>
    <source>
        <strain evidence="5">RBIC_L_NR</strain>
    </source>
</reference>
<dbReference type="Gene3D" id="2.10.25.10">
    <property type="entry name" value="Laminin"/>
    <property type="match status" value="2"/>
</dbReference>
<evidence type="ECO:0000256" key="1">
    <source>
        <dbReference type="ARBA" id="ARBA00023157"/>
    </source>
</evidence>
<dbReference type="CDD" id="cd00055">
    <property type="entry name" value="EGF_Lam"/>
    <property type="match status" value="2"/>
</dbReference>
<dbReference type="Proteomes" id="UP001162156">
    <property type="component" value="Unassembled WGS sequence"/>
</dbReference>